<organism evidence="1 2">
    <name type="scientific">Rhodovulum visakhapatnamense</name>
    <dbReference type="NCBI Taxonomy" id="364297"/>
    <lineage>
        <taxon>Bacteria</taxon>
        <taxon>Pseudomonadati</taxon>
        <taxon>Pseudomonadota</taxon>
        <taxon>Alphaproteobacteria</taxon>
        <taxon>Rhodobacterales</taxon>
        <taxon>Paracoccaceae</taxon>
        <taxon>Rhodovulum</taxon>
    </lineage>
</organism>
<accession>A0ABS1RHI9</accession>
<protein>
    <recommendedName>
        <fullName evidence="3">Transposase</fullName>
    </recommendedName>
</protein>
<dbReference type="RefSeq" id="WP_075784002.1">
    <property type="nucleotide sequence ID" value="NZ_JAESIL010000033.1"/>
</dbReference>
<comment type="caution">
    <text evidence="1">The sequence shown here is derived from an EMBL/GenBank/DDBJ whole genome shotgun (WGS) entry which is preliminary data.</text>
</comment>
<evidence type="ECO:0000313" key="1">
    <source>
        <dbReference type="EMBL" id="MBL3578382.1"/>
    </source>
</evidence>
<dbReference type="EMBL" id="JAESIL010000033">
    <property type="protein sequence ID" value="MBL3578382.1"/>
    <property type="molecule type" value="Genomic_DNA"/>
</dbReference>
<sequence length="117" mass="12048">MPGAHSFRDEAIARAKAGIPPRVLAAEYGVAPRVLHQMLKDARRAGEDIPRFANGAPVLSPDMTRMTCRIGRATRAALVPAAQARGLSVAELAGALLAAIAEGALVDAVLDDGEGAP</sequence>
<gene>
    <name evidence="1" type="ORF">JMJ92_09475</name>
</gene>
<evidence type="ECO:0000313" key="2">
    <source>
        <dbReference type="Proteomes" id="UP000635853"/>
    </source>
</evidence>
<evidence type="ECO:0008006" key="3">
    <source>
        <dbReference type="Google" id="ProtNLM"/>
    </source>
</evidence>
<reference evidence="2" key="1">
    <citation type="submission" date="2021-01" db="EMBL/GenBank/DDBJ databases">
        <title>Draft genomes of Rhodovulum sulfidophilum.</title>
        <authorList>
            <person name="Guzman M.S."/>
        </authorList>
    </citation>
    <scope>NUCLEOTIDE SEQUENCE [LARGE SCALE GENOMIC DNA]</scope>
    <source>
        <strain evidence="2">AB19</strain>
    </source>
</reference>
<dbReference type="Proteomes" id="UP000635853">
    <property type="component" value="Unassembled WGS sequence"/>
</dbReference>
<proteinExistence type="predicted"/>
<name>A0ABS1RHI9_9RHOB</name>
<keyword evidence="2" id="KW-1185">Reference proteome</keyword>